<gene>
    <name evidence="1" type="ORF">CCMP2556_LOCUS28723</name>
</gene>
<dbReference type="Proteomes" id="UP001642484">
    <property type="component" value="Unassembled WGS sequence"/>
</dbReference>
<keyword evidence="2" id="KW-1185">Reference proteome</keyword>
<protein>
    <submittedName>
        <fullName evidence="1">Uncharacterized protein</fullName>
    </submittedName>
</protein>
<evidence type="ECO:0000313" key="2">
    <source>
        <dbReference type="Proteomes" id="UP001642484"/>
    </source>
</evidence>
<proteinExistence type="predicted"/>
<dbReference type="EMBL" id="CAXAMN010021353">
    <property type="protein sequence ID" value="CAK9058279.1"/>
    <property type="molecule type" value="Genomic_DNA"/>
</dbReference>
<organism evidence="1 2">
    <name type="scientific">Durusdinium trenchii</name>
    <dbReference type="NCBI Taxonomy" id="1381693"/>
    <lineage>
        <taxon>Eukaryota</taxon>
        <taxon>Sar</taxon>
        <taxon>Alveolata</taxon>
        <taxon>Dinophyceae</taxon>
        <taxon>Suessiales</taxon>
        <taxon>Symbiodiniaceae</taxon>
        <taxon>Durusdinium</taxon>
    </lineage>
</organism>
<evidence type="ECO:0000313" key="1">
    <source>
        <dbReference type="EMBL" id="CAK9058279.1"/>
    </source>
</evidence>
<reference evidence="1 2" key="1">
    <citation type="submission" date="2024-02" db="EMBL/GenBank/DDBJ databases">
        <authorList>
            <person name="Chen Y."/>
            <person name="Shah S."/>
            <person name="Dougan E. K."/>
            <person name="Thang M."/>
            <person name="Chan C."/>
        </authorList>
    </citation>
    <scope>NUCLEOTIDE SEQUENCE [LARGE SCALE GENOMIC DNA]</scope>
</reference>
<accession>A0ABP0N5Y4</accession>
<name>A0ABP0N5Y4_9DINO</name>
<sequence length="154" mass="16971">MSRQFQVLVVDFSGHLADISLHSEDLGYVQAKIASEMEMEAVRLAIEAHVPEVIVAEFSSTYSALQAGRVCDEAGVRLACSVRSNVRYLVDAFVHWYTGRPEMRELGCLNFPFPSAVVLSRQSPEWEVLTDAPGTVCGMAAGRLPACDKHQQDK</sequence>
<comment type="caution">
    <text evidence="1">The sequence shown here is derived from an EMBL/GenBank/DDBJ whole genome shotgun (WGS) entry which is preliminary data.</text>
</comment>